<dbReference type="PANTHER" id="PTHR11183">
    <property type="entry name" value="GLYCOGENIN SUBFAMILY MEMBER"/>
    <property type="match status" value="1"/>
</dbReference>
<evidence type="ECO:0000256" key="1">
    <source>
        <dbReference type="SAM" id="MobiDB-lite"/>
    </source>
</evidence>
<name>A0A0D2AJ34_9EURO</name>
<proteinExistence type="predicted"/>
<gene>
    <name evidence="3" type="ORF">PV06_07377</name>
</gene>
<feature type="region of interest" description="Disordered" evidence="1">
    <location>
        <begin position="54"/>
        <end position="73"/>
    </location>
</feature>
<dbReference type="GeneID" id="27359451"/>
<protein>
    <submittedName>
        <fullName evidence="3">Uncharacterized protein</fullName>
    </submittedName>
</protein>
<accession>A0A0D2AJ34</accession>
<feature type="chain" id="PRO_5002238370" evidence="2">
    <location>
        <begin position="23"/>
        <end position="377"/>
    </location>
</feature>
<keyword evidence="4" id="KW-1185">Reference proteome</keyword>
<feature type="signal peptide" evidence="2">
    <location>
        <begin position="1"/>
        <end position="22"/>
    </location>
</feature>
<dbReference type="RefSeq" id="XP_016260367.1">
    <property type="nucleotide sequence ID" value="XM_016408613.1"/>
</dbReference>
<dbReference type="EMBL" id="KN847338">
    <property type="protein sequence ID" value="KIW40151.1"/>
    <property type="molecule type" value="Genomic_DNA"/>
</dbReference>
<sequence length="377" mass="42918">MQRLTKIALTLTSLGFIILSLAFLEVKAPEYSIRNSSHSISDFVSNTLSQVSGKQQSHLHTSASSITSDDTSGTGKRYAYATFYSSPANDTRPLDEDKYFTATRVLLYQLLHHPTTKSNNSYPLLVLVPKHVDRNKTDILEREGATVVHVDVLNPDDSTWVRPARASWAEQFTKLRLFNMTEFDRIAFVDSDMLLVTSLDGMFEEGVVQTPALSALAQRENDDDDDRIKPDEASLPAEYVFVGVSDAGGPHRHSVPEEHDNVNGGFWVMRPDPVLYRYYLSVMNVPGRFDDSTMEQGLLNYAHRADGPMPYRHFKTGKWNMNWPSYGDVERGAASVHDKFWDEGNAGWIDRQLVEMWWRMQGEMEGFWFRAQRDGLY</sequence>
<dbReference type="VEuPathDB" id="FungiDB:PV06_07377"/>
<evidence type="ECO:0000313" key="4">
    <source>
        <dbReference type="Proteomes" id="UP000053342"/>
    </source>
</evidence>
<dbReference type="Proteomes" id="UP000053342">
    <property type="component" value="Unassembled WGS sequence"/>
</dbReference>
<dbReference type="InterPro" id="IPR050587">
    <property type="entry name" value="GNT1/Glycosyltrans_8"/>
</dbReference>
<dbReference type="AlphaFoldDB" id="A0A0D2AJ34"/>
<feature type="compositionally biased region" description="Low complexity" evidence="1">
    <location>
        <begin position="61"/>
        <end position="73"/>
    </location>
</feature>
<dbReference type="STRING" id="215243.A0A0D2AJ34"/>
<evidence type="ECO:0000256" key="2">
    <source>
        <dbReference type="SAM" id="SignalP"/>
    </source>
</evidence>
<dbReference type="HOGENOM" id="CLU_048469_0_1_1"/>
<dbReference type="SUPFAM" id="SSF53448">
    <property type="entry name" value="Nucleotide-diphospho-sugar transferases"/>
    <property type="match status" value="1"/>
</dbReference>
<dbReference type="OrthoDB" id="2014201at2759"/>
<keyword evidence="2" id="KW-0732">Signal</keyword>
<evidence type="ECO:0000313" key="3">
    <source>
        <dbReference type="EMBL" id="KIW40151.1"/>
    </source>
</evidence>
<dbReference type="Gene3D" id="3.90.550.10">
    <property type="entry name" value="Spore Coat Polysaccharide Biosynthesis Protein SpsA, Chain A"/>
    <property type="match status" value="1"/>
</dbReference>
<organism evidence="3 4">
    <name type="scientific">Exophiala oligosperma</name>
    <dbReference type="NCBI Taxonomy" id="215243"/>
    <lineage>
        <taxon>Eukaryota</taxon>
        <taxon>Fungi</taxon>
        <taxon>Dikarya</taxon>
        <taxon>Ascomycota</taxon>
        <taxon>Pezizomycotina</taxon>
        <taxon>Eurotiomycetes</taxon>
        <taxon>Chaetothyriomycetidae</taxon>
        <taxon>Chaetothyriales</taxon>
        <taxon>Herpotrichiellaceae</taxon>
        <taxon>Exophiala</taxon>
    </lineage>
</organism>
<dbReference type="InterPro" id="IPR029044">
    <property type="entry name" value="Nucleotide-diphossugar_trans"/>
</dbReference>
<reference evidence="3 4" key="1">
    <citation type="submission" date="2015-01" db="EMBL/GenBank/DDBJ databases">
        <title>The Genome Sequence of Exophiala oligosperma CBS72588.</title>
        <authorList>
            <consortium name="The Broad Institute Genomics Platform"/>
            <person name="Cuomo C."/>
            <person name="de Hoog S."/>
            <person name="Gorbushina A."/>
            <person name="Stielow B."/>
            <person name="Teixiera M."/>
            <person name="Abouelleil A."/>
            <person name="Chapman S.B."/>
            <person name="Priest M."/>
            <person name="Young S.K."/>
            <person name="Wortman J."/>
            <person name="Nusbaum C."/>
            <person name="Birren B."/>
        </authorList>
    </citation>
    <scope>NUCLEOTIDE SEQUENCE [LARGE SCALE GENOMIC DNA]</scope>
    <source>
        <strain evidence="3 4">CBS 72588</strain>
    </source>
</reference>